<dbReference type="OrthoDB" id="3045540at2759"/>
<dbReference type="RefSeq" id="XP_001835476.2">
    <property type="nucleotide sequence ID" value="XM_001835424.2"/>
</dbReference>
<evidence type="ECO:0000313" key="1">
    <source>
        <dbReference type="EMBL" id="EAU86444.2"/>
    </source>
</evidence>
<dbReference type="SUPFAM" id="SSF52047">
    <property type="entry name" value="RNI-like"/>
    <property type="match status" value="1"/>
</dbReference>
<sequence length="536" mass="60312">MSFPAFQLVANGDVYGATTSRQNVDASRAQLDQEISAIANQITAFQARMRELKTKRNELSPVSRPPPEVICKIFAEIRSSLGDSKFLWTSILRVCRRWRYAALDQATFWSDVSDVDVPLAMVPTMIGYSKQAPLKLYLESGEPSMVVDPDVEEEIRKALASETTRLEELSLCGTADTLDGRLLSLGPLYDYTLSWTSPFLPNLTDFEFIWLKPLHMRPFAPQSLFDILAVMPNLELLHLNYPIRTFRDVPSDRNQIVRFPRLKKLSMHGSPAEWSDFMKHIAVPVSAELRLDYHSYIEEDIGDRFMPFYLLNPSTIPGQQPSPVDFNVAQEEGGNAQRGRVVLSGRGCREPGNAATRLLECIPLHQVRSIHLESFDIALRPSFLRCPLVEHIAISAPALGRFTTALLDDPAFNPQPNSGAVPHCSYLPSLKSLSLAGVRFTEAPCIAREEEDHTMFFDMLFSMIHARANNGGKVEVLKIEQCINLTRERVESLRRCVGEVVWDGVETEELVDCGSEYCYCMTGFPEDEDNDQMDVA</sequence>
<proteinExistence type="predicted"/>
<dbReference type="KEGG" id="cci:CC1G_05438"/>
<dbReference type="EMBL" id="AACS02000008">
    <property type="protein sequence ID" value="EAU86444.2"/>
    <property type="molecule type" value="Genomic_DNA"/>
</dbReference>
<reference evidence="1 2" key="1">
    <citation type="journal article" date="2010" name="Proc. Natl. Acad. Sci. U.S.A.">
        <title>Insights into evolution of multicellular fungi from the assembled chromosomes of the mushroom Coprinopsis cinerea (Coprinus cinereus).</title>
        <authorList>
            <person name="Stajich J.E."/>
            <person name="Wilke S.K."/>
            <person name="Ahren D."/>
            <person name="Au C.H."/>
            <person name="Birren B.W."/>
            <person name="Borodovsky M."/>
            <person name="Burns C."/>
            <person name="Canback B."/>
            <person name="Casselton L.A."/>
            <person name="Cheng C.K."/>
            <person name="Deng J."/>
            <person name="Dietrich F.S."/>
            <person name="Fargo D.C."/>
            <person name="Farman M.L."/>
            <person name="Gathman A.C."/>
            <person name="Goldberg J."/>
            <person name="Guigo R."/>
            <person name="Hoegger P.J."/>
            <person name="Hooker J.B."/>
            <person name="Huggins A."/>
            <person name="James T.Y."/>
            <person name="Kamada T."/>
            <person name="Kilaru S."/>
            <person name="Kodira C."/>
            <person name="Kues U."/>
            <person name="Kupfer D."/>
            <person name="Kwan H.S."/>
            <person name="Lomsadze A."/>
            <person name="Li W."/>
            <person name="Lilly W.W."/>
            <person name="Ma L.J."/>
            <person name="Mackey A.J."/>
            <person name="Manning G."/>
            <person name="Martin F."/>
            <person name="Muraguchi H."/>
            <person name="Natvig D.O."/>
            <person name="Palmerini H."/>
            <person name="Ramesh M.A."/>
            <person name="Rehmeyer C.J."/>
            <person name="Roe B.A."/>
            <person name="Shenoy N."/>
            <person name="Stanke M."/>
            <person name="Ter-Hovhannisyan V."/>
            <person name="Tunlid A."/>
            <person name="Velagapudi R."/>
            <person name="Vision T.J."/>
            <person name="Zeng Q."/>
            <person name="Zolan M.E."/>
            <person name="Pukkila P.J."/>
        </authorList>
    </citation>
    <scope>NUCLEOTIDE SEQUENCE [LARGE SCALE GENOMIC DNA]</scope>
    <source>
        <strain evidence="2">Okayama-7 / 130 / ATCC MYA-4618 / FGSC 9003</strain>
    </source>
</reference>
<protein>
    <submittedName>
        <fullName evidence="1">Uncharacterized protein</fullName>
    </submittedName>
</protein>
<evidence type="ECO:0000313" key="2">
    <source>
        <dbReference type="Proteomes" id="UP000001861"/>
    </source>
</evidence>
<dbReference type="Proteomes" id="UP000001861">
    <property type="component" value="Unassembled WGS sequence"/>
</dbReference>
<dbReference type="GeneID" id="6012008"/>
<dbReference type="AlphaFoldDB" id="A8NQ41"/>
<keyword evidence="2" id="KW-1185">Reference proteome</keyword>
<name>A8NQ41_COPC7</name>
<dbReference type="VEuPathDB" id="FungiDB:CC1G_05438"/>
<accession>A8NQ41</accession>
<comment type="caution">
    <text evidence="1">The sequence shown here is derived from an EMBL/GenBank/DDBJ whole genome shotgun (WGS) entry which is preliminary data.</text>
</comment>
<dbReference type="InParanoid" id="A8NQ41"/>
<organism evidence="1 2">
    <name type="scientific">Coprinopsis cinerea (strain Okayama-7 / 130 / ATCC MYA-4618 / FGSC 9003)</name>
    <name type="common">Inky cap fungus</name>
    <name type="synonym">Hormographiella aspergillata</name>
    <dbReference type="NCBI Taxonomy" id="240176"/>
    <lineage>
        <taxon>Eukaryota</taxon>
        <taxon>Fungi</taxon>
        <taxon>Dikarya</taxon>
        <taxon>Basidiomycota</taxon>
        <taxon>Agaricomycotina</taxon>
        <taxon>Agaricomycetes</taxon>
        <taxon>Agaricomycetidae</taxon>
        <taxon>Agaricales</taxon>
        <taxon>Agaricineae</taxon>
        <taxon>Psathyrellaceae</taxon>
        <taxon>Coprinopsis</taxon>
    </lineage>
</organism>
<dbReference type="HOGENOM" id="CLU_024199_2_2_1"/>
<gene>
    <name evidence="1" type="ORF">CC1G_05438</name>
</gene>